<comment type="caution">
    <text evidence="1">The sequence shown here is derived from an EMBL/GenBank/DDBJ whole genome shotgun (WGS) entry which is preliminary data.</text>
</comment>
<keyword evidence="2" id="KW-1185">Reference proteome</keyword>
<dbReference type="Proteomes" id="UP001208567">
    <property type="component" value="Unassembled WGS sequence"/>
</dbReference>
<evidence type="ECO:0008006" key="3">
    <source>
        <dbReference type="Google" id="ProtNLM"/>
    </source>
</evidence>
<sequence length="156" mass="18583">MKTIFLSFTPEPFYEPITKGVKRYEYRSRFCNEECYAYLYLSAPVQKVVARIKFGKRIELESWEKEFSDDEEAMKRLKEFKTEGKRYAIPILEFQEIAPVTLKRIKEQFTDFRPPRSYYILDNNPLLLEYLDSIQLLGNKLVNDLTCIESAEVCTY</sequence>
<dbReference type="RefSeq" id="WP_264850998.1">
    <property type="nucleotide sequence ID" value="NZ_BRXR01000001.1"/>
</dbReference>
<dbReference type="EMBL" id="BRXR01000001">
    <property type="protein sequence ID" value="GLC31668.1"/>
    <property type="molecule type" value="Genomic_DNA"/>
</dbReference>
<gene>
    <name evidence="1" type="ORF">bsdE14_30780</name>
</gene>
<organism evidence="1 2">
    <name type="scientific">Clostridium omnivorum</name>
    <dbReference type="NCBI Taxonomy" id="1604902"/>
    <lineage>
        <taxon>Bacteria</taxon>
        <taxon>Bacillati</taxon>
        <taxon>Bacillota</taxon>
        <taxon>Clostridia</taxon>
        <taxon>Eubacteriales</taxon>
        <taxon>Clostridiaceae</taxon>
        <taxon>Clostridium</taxon>
    </lineage>
</organism>
<evidence type="ECO:0000313" key="1">
    <source>
        <dbReference type="EMBL" id="GLC31668.1"/>
    </source>
</evidence>
<protein>
    <recommendedName>
        <fullName evidence="3">ASCH domain-containing protein</fullName>
    </recommendedName>
</protein>
<evidence type="ECO:0000313" key="2">
    <source>
        <dbReference type="Proteomes" id="UP001208567"/>
    </source>
</evidence>
<name>A0ABQ5N8T2_9CLOT</name>
<reference evidence="1 2" key="1">
    <citation type="journal article" date="2024" name="Int. J. Syst. Evol. Microbiol.">
        <title>Clostridium omnivorum sp. nov., isolated from anoxic soil under the treatment of reductive soil disinfestation.</title>
        <authorList>
            <person name="Ueki A."/>
            <person name="Tonouchi A."/>
            <person name="Kaku N."/>
            <person name="Honma S."/>
            <person name="Ueki K."/>
        </authorList>
    </citation>
    <scope>NUCLEOTIDE SEQUENCE [LARGE SCALE GENOMIC DNA]</scope>
    <source>
        <strain evidence="1 2">E14</strain>
    </source>
</reference>
<proteinExistence type="predicted"/>
<accession>A0ABQ5N8T2</accession>